<gene>
    <name evidence="5" type="primary">cytR</name>
    <name evidence="5" type="ORF">ROH8110_03329</name>
</gene>
<dbReference type="Pfam" id="PF00532">
    <property type="entry name" value="Peripla_BP_1"/>
    <property type="match status" value="1"/>
</dbReference>
<dbReference type="InterPro" id="IPR010982">
    <property type="entry name" value="Lambda_DNA-bd_dom_sf"/>
</dbReference>
<dbReference type="PROSITE" id="PS50932">
    <property type="entry name" value="HTH_LACI_2"/>
    <property type="match status" value="1"/>
</dbReference>
<evidence type="ECO:0000259" key="4">
    <source>
        <dbReference type="PROSITE" id="PS50932"/>
    </source>
</evidence>
<evidence type="ECO:0000313" key="6">
    <source>
        <dbReference type="Proteomes" id="UP000193207"/>
    </source>
</evidence>
<reference evidence="5 6" key="1">
    <citation type="submission" date="2017-03" db="EMBL/GenBank/DDBJ databases">
        <authorList>
            <person name="Afonso C.L."/>
            <person name="Miller P.J."/>
            <person name="Scott M.A."/>
            <person name="Spackman E."/>
            <person name="Goraichik I."/>
            <person name="Dimitrov K.M."/>
            <person name="Suarez D.L."/>
            <person name="Swayne D.E."/>
        </authorList>
    </citation>
    <scope>NUCLEOTIDE SEQUENCE [LARGE SCALE GENOMIC DNA]</scope>
    <source>
        <strain evidence="5 6">CECT 8110</strain>
    </source>
</reference>
<dbReference type="Pfam" id="PF00356">
    <property type="entry name" value="LacI"/>
    <property type="match status" value="1"/>
</dbReference>
<dbReference type="PANTHER" id="PTHR30146">
    <property type="entry name" value="LACI-RELATED TRANSCRIPTIONAL REPRESSOR"/>
    <property type="match status" value="1"/>
</dbReference>
<dbReference type="InterPro" id="IPR001761">
    <property type="entry name" value="Peripla_BP/Lac1_sug-bd_dom"/>
</dbReference>
<dbReference type="SUPFAM" id="SSF53822">
    <property type="entry name" value="Periplasmic binding protein-like I"/>
    <property type="match status" value="1"/>
</dbReference>
<organism evidence="5 6">
    <name type="scientific">Roseovarius halotolerans</name>
    <dbReference type="NCBI Taxonomy" id="505353"/>
    <lineage>
        <taxon>Bacteria</taxon>
        <taxon>Pseudomonadati</taxon>
        <taxon>Pseudomonadota</taxon>
        <taxon>Alphaproteobacteria</taxon>
        <taxon>Rhodobacterales</taxon>
        <taxon>Roseobacteraceae</taxon>
        <taxon>Roseovarius</taxon>
    </lineage>
</organism>
<sequence length="339" mass="36589">MGASVATLADVAERAQVSTATVSRCLNAPDRVAKPTRERVLAAVQELGYSPNFGARALAARRTGTVGAIIPTMDNAIFARAIQAFQEELRAHGVTLLVACSSYRPEIEEEQIRALVARGADALLLIGHQRSDAIYQFLDRRGVPALVAWVHDPDATRPSIGFDNRKAMQDLAREVIRLGHRQIGAITAEQRDNDRARARIEGLCDAMEAQGLSRDDLALVETPYSVEHGRQAFARLMRRVPRPSVVICGNDVLAAGALQMARGMGLHVPGDVSITGFDDIEIATLVDPALTTVHVPHRAMGRQAAQLLIEMVRSGTPLAESVELQTDLRLRGTLGPPPG</sequence>
<proteinExistence type="predicted"/>
<evidence type="ECO:0000256" key="2">
    <source>
        <dbReference type="ARBA" id="ARBA00023125"/>
    </source>
</evidence>
<protein>
    <submittedName>
        <fullName evidence="5">HTH-type transcriptional repressor CytR</fullName>
    </submittedName>
</protein>
<dbReference type="CDD" id="cd06273">
    <property type="entry name" value="PBP1_LacI-like"/>
    <property type="match status" value="1"/>
</dbReference>
<evidence type="ECO:0000313" key="5">
    <source>
        <dbReference type="EMBL" id="SLN59550.1"/>
    </source>
</evidence>
<dbReference type="InterPro" id="IPR028082">
    <property type="entry name" value="Peripla_BP_I"/>
</dbReference>
<dbReference type="Gene3D" id="1.10.260.40">
    <property type="entry name" value="lambda repressor-like DNA-binding domains"/>
    <property type="match status" value="1"/>
</dbReference>
<keyword evidence="3" id="KW-0804">Transcription</keyword>
<dbReference type="RefSeq" id="WP_085818847.1">
    <property type="nucleotide sequence ID" value="NZ_FWFU01000004.1"/>
</dbReference>
<dbReference type="AlphaFoldDB" id="A0A1X6ZRL2"/>
<keyword evidence="6" id="KW-1185">Reference proteome</keyword>
<dbReference type="InterPro" id="IPR000843">
    <property type="entry name" value="HTH_LacI"/>
</dbReference>
<dbReference type="CDD" id="cd01392">
    <property type="entry name" value="HTH_LacI"/>
    <property type="match status" value="1"/>
</dbReference>
<dbReference type="PANTHER" id="PTHR30146:SF138">
    <property type="entry name" value="TRANSCRIPTIONAL REGULATORY PROTEIN"/>
    <property type="match status" value="1"/>
</dbReference>
<evidence type="ECO:0000256" key="3">
    <source>
        <dbReference type="ARBA" id="ARBA00023163"/>
    </source>
</evidence>
<accession>A0A1X6ZRL2</accession>
<dbReference type="GO" id="GO:0003700">
    <property type="term" value="F:DNA-binding transcription factor activity"/>
    <property type="evidence" value="ECO:0007669"/>
    <property type="project" value="TreeGrafter"/>
</dbReference>
<dbReference type="EMBL" id="FWFU01000004">
    <property type="protein sequence ID" value="SLN59550.1"/>
    <property type="molecule type" value="Genomic_DNA"/>
</dbReference>
<dbReference type="GO" id="GO:0000976">
    <property type="term" value="F:transcription cis-regulatory region binding"/>
    <property type="evidence" value="ECO:0007669"/>
    <property type="project" value="TreeGrafter"/>
</dbReference>
<dbReference type="Proteomes" id="UP000193207">
    <property type="component" value="Unassembled WGS sequence"/>
</dbReference>
<evidence type="ECO:0000256" key="1">
    <source>
        <dbReference type="ARBA" id="ARBA00023015"/>
    </source>
</evidence>
<keyword evidence="1" id="KW-0805">Transcription regulation</keyword>
<dbReference type="Gene3D" id="3.40.50.2300">
    <property type="match status" value="2"/>
</dbReference>
<name>A0A1X6ZRL2_9RHOB</name>
<dbReference type="SMART" id="SM00354">
    <property type="entry name" value="HTH_LACI"/>
    <property type="match status" value="1"/>
</dbReference>
<feature type="domain" description="HTH lacI-type" evidence="4">
    <location>
        <begin position="6"/>
        <end position="60"/>
    </location>
</feature>
<dbReference type="OrthoDB" id="60111at2"/>
<keyword evidence="2" id="KW-0238">DNA-binding</keyword>
<dbReference type="SUPFAM" id="SSF47413">
    <property type="entry name" value="lambda repressor-like DNA-binding domains"/>
    <property type="match status" value="1"/>
</dbReference>